<organism evidence="2 3">
    <name type="scientific">Myotis myotis</name>
    <name type="common">Greater mouse-eared bat</name>
    <name type="synonym">Vespertilio myotis</name>
    <dbReference type="NCBI Taxonomy" id="51298"/>
    <lineage>
        <taxon>Eukaryota</taxon>
        <taxon>Metazoa</taxon>
        <taxon>Chordata</taxon>
        <taxon>Craniata</taxon>
        <taxon>Vertebrata</taxon>
        <taxon>Euteleostomi</taxon>
        <taxon>Mammalia</taxon>
        <taxon>Eutheria</taxon>
        <taxon>Laurasiatheria</taxon>
        <taxon>Chiroptera</taxon>
        <taxon>Yangochiroptera</taxon>
        <taxon>Vespertilionidae</taxon>
        <taxon>Myotis</taxon>
    </lineage>
</organism>
<protein>
    <submittedName>
        <fullName evidence="2">Uncharacterized protein</fullName>
    </submittedName>
</protein>
<reference evidence="2 3" key="1">
    <citation type="journal article" date="2020" name="Nature">
        <title>Six reference-quality genomes reveal evolution of bat adaptations.</title>
        <authorList>
            <person name="Jebb D."/>
            <person name="Huang Z."/>
            <person name="Pippel M."/>
            <person name="Hughes G.M."/>
            <person name="Lavrichenko K."/>
            <person name="Devanna P."/>
            <person name="Winkler S."/>
            <person name="Jermiin L.S."/>
            <person name="Skirmuntt E.C."/>
            <person name="Katzourakis A."/>
            <person name="Burkitt-Gray L."/>
            <person name="Ray D.A."/>
            <person name="Sullivan K.A.M."/>
            <person name="Roscito J.G."/>
            <person name="Kirilenko B.M."/>
            <person name="Davalos L.M."/>
            <person name="Corthals A.P."/>
            <person name="Power M.L."/>
            <person name="Jones G."/>
            <person name="Ransome R.D."/>
            <person name="Dechmann D.K.N."/>
            <person name="Locatelli A.G."/>
            <person name="Puechmaille S.J."/>
            <person name="Fedrigo O."/>
            <person name="Jarvis E.D."/>
            <person name="Hiller M."/>
            <person name="Vernes S.C."/>
            <person name="Myers E.W."/>
            <person name="Teeling E.C."/>
        </authorList>
    </citation>
    <scope>NUCLEOTIDE SEQUENCE [LARGE SCALE GENOMIC DNA]</scope>
    <source>
        <strain evidence="2">MMyoMyo1</strain>
        <tissue evidence="2">Flight muscle</tissue>
    </source>
</reference>
<keyword evidence="3" id="KW-1185">Reference proteome</keyword>
<feature type="region of interest" description="Disordered" evidence="1">
    <location>
        <begin position="27"/>
        <end position="59"/>
    </location>
</feature>
<evidence type="ECO:0000313" key="3">
    <source>
        <dbReference type="Proteomes" id="UP000527355"/>
    </source>
</evidence>
<dbReference type="AlphaFoldDB" id="A0A7J7YDZ2"/>
<comment type="caution">
    <text evidence="2">The sequence shown here is derived from an EMBL/GenBank/DDBJ whole genome shotgun (WGS) entry which is preliminary data.</text>
</comment>
<evidence type="ECO:0000256" key="1">
    <source>
        <dbReference type="SAM" id="MobiDB-lite"/>
    </source>
</evidence>
<proteinExistence type="predicted"/>
<dbReference type="Proteomes" id="UP000527355">
    <property type="component" value="Unassembled WGS sequence"/>
</dbReference>
<dbReference type="EMBL" id="JABWUV010000004">
    <property type="protein sequence ID" value="KAF6360018.1"/>
    <property type="molecule type" value="Genomic_DNA"/>
</dbReference>
<accession>A0A7J7YDZ2</accession>
<evidence type="ECO:0000313" key="2">
    <source>
        <dbReference type="EMBL" id="KAF6360018.1"/>
    </source>
</evidence>
<gene>
    <name evidence="2" type="ORF">mMyoMyo1_010976</name>
</gene>
<sequence>MVQYILVGSKISAGCAHQCDLLHQASSPVRQDPEPQDPAPGSHSECKPGETLWPTPASGPRTVMLAGPIATWRSLHPELQDLLLGQPGTTQCVPHSGPQESVDCVTQSHLHPLKLRPGRSNQEQHSVCLTQGHRKARTVQPRATCPHSTPIPGICCQGDLE</sequence>
<name>A0A7J7YDZ2_MYOMY</name>